<protein>
    <recommendedName>
        <fullName evidence="5">Pilus assembly protein PilO</fullName>
    </recommendedName>
</protein>
<reference evidence="3 4" key="1">
    <citation type="submission" date="2016-11" db="EMBL/GenBank/DDBJ databases">
        <title>Draft Genome Sequences of Nine Cyanobacterial Strains from Diverse Habitats.</title>
        <authorList>
            <person name="Zhu T."/>
            <person name="Hou S."/>
            <person name="Lu X."/>
            <person name="Hess W.R."/>
        </authorList>
    </citation>
    <scope>NUCLEOTIDE SEQUENCE [LARGE SCALE GENOMIC DNA]</scope>
    <source>
        <strain evidence="3 4">NIES-30</strain>
    </source>
</reference>
<dbReference type="EMBL" id="MRCG01000001">
    <property type="protein sequence ID" value="OKH50746.1"/>
    <property type="molecule type" value="Genomic_DNA"/>
</dbReference>
<evidence type="ECO:0000313" key="4">
    <source>
        <dbReference type="Proteomes" id="UP000185557"/>
    </source>
</evidence>
<proteinExistence type="predicted"/>
<dbReference type="Proteomes" id="UP000185557">
    <property type="component" value="Unassembled WGS sequence"/>
</dbReference>
<comment type="caution">
    <text evidence="3">The sequence shown here is derived from an EMBL/GenBank/DDBJ whole genome shotgun (WGS) entry which is preliminary data.</text>
</comment>
<keyword evidence="4" id="KW-1185">Reference proteome</keyword>
<keyword evidence="2" id="KW-1133">Transmembrane helix</keyword>
<evidence type="ECO:0000256" key="1">
    <source>
        <dbReference type="SAM" id="MobiDB-lite"/>
    </source>
</evidence>
<evidence type="ECO:0008006" key="5">
    <source>
        <dbReference type="Google" id="ProtNLM"/>
    </source>
</evidence>
<keyword evidence="2" id="KW-0812">Transmembrane</keyword>
<gene>
    <name evidence="3" type="ORF">NIES30_01250</name>
</gene>
<accession>A0A1U7JAJ3</accession>
<name>A0A1U7JAJ3_9CYAN</name>
<dbReference type="STRING" id="549789.NIES30_01250"/>
<feature type="region of interest" description="Disordered" evidence="1">
    <location>
        <begin position="270"/>
        <end position="302"/>
    </location>
</feature>
<evidence type="ECO:0000256" key="2">
    <source>
        <dbReference type="SAM" id="Phobius"/>
    </source>
</evidence>
<feature type="compositionally biased region" description="Pro residues" evidence="1">
    <location>
        <begin position="275"/>
        <end position="286"/>
    </location>
</feature>
<organism evidence="3 4">
    <name type="scientific">Phormidium tenue NIES-30</name>
    <dbReference type="NCBI Taxonomy" id="549789"/>
    <lineage>
        <taxon>Bacteria</taxon>
        <taxon>Bacillati</taxon>
        <taxon>Cyanobacteriota</taxon>
        <taxon>Cyanophyceae</taxon>
        <taxon>Oscillatoriophycideae</taxon>
        <taxon>Oscillatoriales</taxon>
        <taxon>Oscillatoriaceae</taxon>
        <taxon>Phormidium</taxon>
    </lineage>
</organism>
<dbReference type="RefSeq" id="WP_073606561.1">
    <property type="nucleotide sequence ID" value="NZ_MRCG01000001.1"/>
</dbReference>
<dbReference type="OrthoDB" id="483469at2"/>
<feature type="transmembrane region" description="Helical" evidence="2">
    <location>
        <begin position="34"/>
        <end position="54"/>
    </location>
</feature>
<dbReference type="AlphaFoldDB" id="A0A1U7JAJ3"/>
<keyword evidence="2" id="KW-0472">Membrane</keyword>
<evidence type="ECO:0000313" key="3">
    <source>
        <dbReference type="EMBL" id="OKH50746.1"/>
    </source>
</evidence>
<sequence>MTASGDFLPADDNQALDVGPTYPNVFGIDFTPKLQGIALAVLGLAGSFALYNFLVKPVVAEKNALEIQVAEKQAQVDQQRASLQDRAALQAELNSALEQRVGVYSLLGGSQTLDTLLLDINQQIQNSNAAIADVLRANPATLDNAQLAALGLTREQIQRVKTQFAATPQVQKQLFSSELLRFNPSPPEPVTDRAPELNGKLERVTVDVSMQALFPQTLSIMRNIERLEPLIIIKDMQQSIAPPPADATEEELLGISRLLLTDFTLEVLVPIGDPSVPPEPPPPPAPAEGEAPVEGAPPPEGG</sequence>